<evidence type="ECO:0000313" key="2">
    <source>
        <dbReference type="EMBL" id="CAG5155682.1"/>
    </source>
</evidence>
<evidence type="ECO:0000313" key="3">
    <source>
        <dbReference type="Proteomes" id="UP000676310"/>
    </source>
</evidence>
<dbReference type="PANTHER" id="PTHR43415:SF3">
    <property type="entry name" value="GNAT-FAMILY ACETYLTRANSFERASE"/>
    <property type="match status" value="1"/>
</dbReference>
<dbReference type="Gene3D" id="3.40.630.30">
    <property type="match status" value="1"/>
</dbReference>
<dbReference type="RefSeq" id="XP_043167325.1">
    <property type="nucleotide sequence ID" value="XM_043311390.1"/>
</dbReference>
<dbReference type="PANTHER" id="PTHR43415">
    <property type="entry name" value="SPERMIDINE N(1)-ACETYLTRANSFERASE"/>
    <property type="match status" value="1"/>
</dbReference>
<dbReference type="AlphaFoldDB" id="A0A8J2I0P6"/>
<evidence type="ECO:0000259" key="1">
    <source>
        <dbReference type="PROSITE" id="PS51186"/>
    </source>
</evidence>
<organism evidence="2 3">
    <name type="scientific">Alternaria atra</name>
    <dbReference type="NCBI Taxonomy" id="119953"/>
    <lineage>
        <taxon>Eukaryota</taxon>
        <taxon>Fungi</taxon>
        <taxon>Dikarya</taxon>
        <taxon>Ascomycota</taxon>
        <taxon>Pezizomycotina</taxon>
        <taxon>Dothideomycetes</taxon>
        <taxon>Pleosporomycetidae</taxon>
        <taxon>Pleosporales</taxon>
        <taxon>Pleosporineae</taxon>
        <taxon>Pleosporaceae</taxon>
        <taxon>Alternaria</taxon>
        <taxon>Alternaria sect. Ulocladioides</taxon>
    </lineage>
</organism>
<accession>A0A8J2I0P6</accession>
<reference evidence="2" key="1">
    <citation type="submission" date="2021-05" db="EMBL/GenBank/DDBJ databases">
        <authorList>
            <person name="Stam R."/>
        </authorList>
    </citation>
    <scope>NUCLEOTIDE SEQUENCE</scope>
    <source>
        <strain evidence="2">CS162</strain>
    </source>
</reference>
<comment type="caution">
    <text evidence="2">The sequence shown here is derived from an EMBL/GenBank/DDBJ whole genome shotgun (WGS) entry which is preliminary data.</text>
</comment>
<dbReference type="InterPro" id="IPR016181">
    <property type="entry name" value="Acyl_CoA_acyltransferase"/>
</dbReference>
<dbReference type="CDD" id="cd04301">
    <property type="entry name" value="NAT_SF"/>
    <property type="match status" value="1"/>
</dbReference>
<dbReference type="OrthoDB" id="64477at2759"/>
<dbReference type="EMBL" id="CAJRGZ010000017">
    <property type="protein sequence ID" value="CAG5155682.1"/>
    <property type="molecule type" value="Genomic_DNA"/>
</dbReference>
<dbReference type="Pfam" id="PF00583">
    <property type="entry name" value="Acetyltransf_1"/>
    <property type="match status" value="1"/>
</dbReference>
<sequence length="219" mass="25249">MSTSPPHQADPWSSKRLQYRAVRPSDISVFHAISADYSGFANSNFNNIKLPSTSDSESFMKGLLDDCLLGAIIWLPHPIEISSMSDEEREKEFARRRKTGEVVDEQFGTAVGEIHLSALPMHKQHHRNTEIGLDILPKYQGKGYGSEAIYWALNYAFRRAGLHRVKVRAFTYNEGAVRLYEKLGFMVEGRERECVWHEGRWWDVVTLGMLEGEWQRFRD</sequence>
<dbReference type="InterPro" id="IPR000182">
    <property type="entry name" value="GNAT_dom"/>
</dbReference>
<dbReference type="Proteomes" id="UP000676310">
    <property type="component" value="Unassembled WGS sequence"/>
</dbReference>
<name>A0A8J2I0P6_9PLEO</name>
<feature type="domain" description="N-acetyltransferase" evidence="1">
    <location>
        <begin position="17"/>
        <end position="208"/>
    </location>
</feature>
<protein>
    <recommendedName>
        <fullName evidence="1">N-acetyltransferase domain-containing protein</fullName>
    </recommendedName>
</protein>
<dbReference type="PROSITE" id="PS51186">
    <property type="entry name" value="GNAT"/>
    <property type="match status" value="1"/>
</dbReference>
<gene>
    <name evidence="2" type="ORF">ALTATR162_LOCUS3782</name>
</gene>
<dbReference type="SUPFAM" id="SSF55729">
    <property type="entry name" value="Acyl-CoA N-acyltransferases (Nat)"/>
    <property type="match status" value="1"/>
</dbReference>
<dbReference type="GO" id="GO:0016747">
    <property type="term" value="F:acyltransferase activity, transferring groups other than amino-acyl groups"/>
    <property type="evidence" value="ECO:0007669"/>
    <property type="project" value="InterPro"/>
</dbReference>
<keyword evidence="3" id="KW-1185">Reference proteome</keyword>
<proteinExistence type="predicted"/>
<dbReference type="GeneID" id="67015376"/>